<dbReference type="GO" id="GO:0045927">
    <property type="term" value="P:positive regulation of growth"/>
    <property type="evidence" value="ECO:0007669"/>
    <property type="project" value="TreeGrafter"/>
</dbReference>
<name>A0A8C5TVY7_9PASS</name>
<evidence type="ECO:0000256" key="1">
    <source>
        <dbReference type="ARBA" id="ARBA00004613"/>
    </source>
</evidence>
<keyword evidence="3" id="KW-0964">Secreted</keyword>
<dbReference type="GO" id="GO:0005131">
    <property type="term" value="F:growth hormone receptor binding"/>
    <property type="evidence" value="ECO:0007669"/>
    <property type="project" value="TreeGrafter"/>
</dbReference>
<dbReference type="GO" id="GO:0005179">
    <property type="term" value="F:hormone activity"/>
    <property type="evidence" value="ECO:0007669"/>
    <property type="project" value="UniProtKB-KW"/>
</dbReference>
<dbReference type="PRINTS" id="PR00836">
    <property type="entry name" value="SOMATOTROPIN"/>
</dbReference>
<evidence type="ECO:0000256" key="4">
    <source>
        <dbReference type="ARBA" id="ARBA00022702"/>
    </source>
</evidence>
<dbReference type="PANTHER" id="PTHR11417:SF2">
    <property type="entry name" value="SOMATOTROPIN"/>
    <property type="match status" value="1"/>
</dbReference>
<dbReference type="PROSITE" id="PS00338">
    <property type="entry name" value="SOMATOTROPIN_2"/>
    <property type="match status" value="1"/>
</dbReference>
<evidence type="ECO:0000313" key="6">
    <source>
        <dbReference type="Ensembl" id="ENSMCSP00000012011.1"/>
    </source>
</evidence>
<organism evidence="6 7">
    <name type="scientific">Malurus cyaneus samueli</name>
    <dbReference type="NCBI Taxonomy" id="2593467"/>
    <lineage>
        <taxon>Eukaryota</taxon>
        <taxon>Metazoa</taxon>
        <taxon>Chordata</taxon>
        <taxon>Craniata</taxon>
        <taxon>Vertebrata</taxon>
        <taxon>Euteleostomi</taxon>
        <taxon>Archelosauria</taxon>
        <taxon>Archosauria</taxon>
        <taxon>Dinosauria</taxon>
        <taxon>Saurischia</taxon>
        <taxon>Theropoda</taxon>
        <taxon>Coelurosauria</taxon>
        <taxon>Aves</taxon>
        <taxon>Neognathae</taxon>
        <taxon>Neoaves</taxon>
        <taxon>Telluraves</taxon>
        <taxon>Australaves</taxon>
        <taxon>Passeriformes</taxon>
        <taxon>Meliphagoidea</taxon>
        <taxon>Maluridae</taxon>
        <taxon>Malurus</taxon>
    </lineage>
</organism>
<dbReference type="InterPro" id="IPR018116">
    <property type="entry name" value="Somatotropin_CS"/>
</dbReference>
<keyword evidence="4 5" id="KW-0372">Hormone</keyword>
<comment type="similarity">
    <text evidence="2 5">Belongs to the somatotropin/prolactin family.</text>
</comment>
<reference evidence="6" key="2">
    <citation type="submission" date="2025-09" db="UniProtKB">
        <authorList>
            <consortium name="Ensembl"/>
        </authorList>
    </citation>
    <scope>IDENTIFICATION</scope>
</reference>
<dbReference type="GO" id="GO:0046427">
    <property type="term" value="P:positive regulation of receptor signaling pathway via JAK-STAT"/>
    <property type="evidence" value="ECO:0007669"/>
    <property type="project" value="TreeGrafter"/>
</dbReference>
<dbReference type="GO" id="GO:0008083">
    <property type="term" value="F:growth factor activity"/>
    <property type="evidence" value="ECO:0007669"/>
    <property type="project" value="TreeGrafter"/>
</dbReference>
<dbReference type="PANTHER" id="PTHR11417">
    <property type="entry name" value="SOMATOTROPIN,PROLACTIN"/>
    <property type="match status" value="1"/>
</dbReference>
<dbReference type="InterPro" id="IPR009079">
    <property type="entry name" value="4_helix_cytokine-like_core"/>
</dbReference>
<dbReference type="GO" id="GO:0005615">
    <property type="term" value="C:extracellular space"/>
    <property type="evidence" value="ECO:0007669"/>
    <property type="project" value="TreeGrafter"/>
</dbReference>
<dbReference type="OrthoDB" id="9925773at2759"/>
<evidence type="ECO:0000256" key="2">
    <source>
        <dbReference type="ARBA" id="ARBA00008474"/>
    </source>
</evidence>
<protein>
    <recommendedName>
        <fullName evidence="8">Growth hormone</fullName>
    </recommendedName>
</protein>
<reference evidence="6" key="1">
    <citation type="submission" date="2025-08" db="UniProtKB">
        <authorList>
            <consortium name="Ensembl"/>
        </authorList>
    </citation>
    <scope>IDENTIFICATION</scope>
</reference>
<dbReference type="Proteomes" id="UP000694560">
    <property type="component" value="Unplaced"/>
</dbReference>
<dbReference type="GO" id="GO:0060396">
    <property type="term" value="P:growth hormone receptor signaling pathway"/>
    <property type="evidence" value="ECO:0007669"/>
    <property type="project" value="TreeGrafter"/>
</dbReference>
<evidence type="ECO:0000256" key="3">
    <source>
        <dbReference type="ARBA" id="ARBA00022525"/>
    </source>
</evidence>
<evidence type="ECO:0000313" key="7">
    <source>
        <dbReference type="Proteomes" id="UP000694560"/>
    </source>
</evidence>
<dbReference type="AlphaFoldDB" id="A0A8C5TVY7"/>
<sequence>MSPRCLRRVPAMSALSPQELEERGPRAGAQLLKPSYDKFELHLRGEDALLKNYGLLACFKKDLHKVETYLKVMRCRRYGEGSCAL</sequence>
<evidence type="ECO:0000256" key="5">
    <source>
        <dbReference type="RuleBase" id="RU003618"/>
    </source>
</evidence>
<dbReference type="GO" id="GO:0048513">
    <property type="term" value="P:animal organ development"/>
    <property type="evidence" value="ECO:0007669"/>
    <property type="project" value="TreeGrafter"/>
</dbReference>
<dbReference type="Ensembl" id="ENSMCST00000012322.1">
    <property type="protein sequence ID" value="ENSMCSP00000012011.1"/>
    <property type="gene ID" value="ENSMCSG00000008512.1"/>
</dbReference>
<dbReference type="SUPFAM" id="SSF47266">
    <property type="entry name" value="4-helical cytokines"/>
    <property type="match status" value="1"/>
</dbReference>
<dbReference type="Gene3D" id="1.20.1250.10">
    <property type="match status" value="1"/>
</dbReference>
<dbReference type="InterPro" id="IPR001400">
    <property type="entry name" value="Somatotropin/Prolactin"/>
</dbReference>
<dbReference type="GO" id="GO:0031667">
    <property type="term" value="P:response to nutrient levels"/>
    <property type="evidence" value="ECO:0007669"/>
    <property type="project" value="TreeGrafter"/>
</dbReference>
<dbReference type="Pfam" id="PF00103">
    <property type="entry name" value="Hormone_1"/>
    <property type="match status" value="1"/>
</dbReference>
<evidence type="ECO:0008006" key="8">
    <source>
        <dbReference type="Google" id="ProtNLM"/>
    </source>
</evidence>
<accession>A0A8C5TVY7</accession>
<comment type="subcellular location">
    <subcellularLocation>
        <location evidence="1 5">Secreted</location>
    </subcellularLocation>
</comment>
<proteinExistence type="inferred from homology"/>
<keyword evidence="7" id="KW-1185">Reference proteome</keyword>